<dbReference type="EMBL" id="REGN01003557">
    <property type="protein sequence ID" value="RNA21940.1"/>
    <property type="molecule type" value="Genomic_DNA"/>
</dbReference>
<proteinExistence type="predicted"/>
<name>A0A3M7REH5_BRAPC</name>
<comment type="caution">
    <text evidence="2">The sequence shown here is derived from an EMBL/GenBank/DDBJ whole genome shotgun (WGS) entry which is preliminary data.</text>
</comment>
<evidence type="ECO:0000313" key="3">
    <source>
        <dbReference type="Proteomes" id="UP000276133"/>
    </source>
</evidence>
<evidence type="ECO:0000313" key="2">
    <source>
        <dbReference type="EMBL" id="RNA21940.1"/>
    </source>
</evidence>
<feature type="compositionally biased region" description="Low complexity" evidence="1">
    <location>
        <begin position="58"/>
        <end position="77"/>
    </location>
</feature>
<organism evidence="2 3">
    <name type="scientific">Brachionus plicatilis</name>
    <name type="common">Marine rotifer</name>
    <name type="synonym">Brachionus muelleri</name>
    <dbReference type="NCBI Taxonomy" id="10195"/>
    <lineage>
        <taxon>Eukaryota</taxon>
        <taxon>Metazoa</taxon>
        <taxon>Spiralia</taxon>
        <taxon>Gnathifera</taxon>
        <taxon>Rotifera</taxon>
        <taxon>Eurotatoria</taxon>
        <taxon>Monogononta</taxon>
        <taxon>Pseudotrocha</taxon>
        <taxon>Ploima</taxon>
        <taxon>Brachionidae</taxon>
        <taxon>Brachionus</taxon>
    </lineage>
</organism>
<feature type="region of interest" description="Disordered" evidence="1">
    <location>
        <begin position="58"/>
        <end position="82"/>
    </location>
</feature>
<reference evidence="2 3" key="1">
    <citation type="journal article" date="2018" name="Sci. Rep.">
        <title>Genomic signatures of local adaptation to the degree of environmental predictability in rotifers.</title>
        <authorList>
            <person name="Franch-Gras L."/>
            <person name="Hahn C."/>
            <person name="Garcia-Roger E.M."/>
            <person name="Carmona M.J."/>
            <person name="Serra M."/>
            <person name="Gomez A."/>
        </authorList>
    </citation>
    <scope>NUCLEOTIDE SEQUENCE [LARGE SCALE GENOMIC DNA]</scope>
    <source>
        <strain evidence="2">HYR1</strain>
    </source>
</reference>
<sequence length="124" mass="13387">MQSPSVASTDSVCLSLYHVESARNTQKITPTARETSSPFVSPDVSMYGSAFSSFSCSSSASSSSSFLSPGSLQQLSPKDGASFESSSVSLVRCPDMNKFWYTNATCLTRRCTCSNQRHSAWNKI</sequence>
<keyword evidence="3" id="KW-1185">Reference proteome</keyword>
<gene>
    <name evidence="2" type="ORF">BpHYR1_027742</name>
</gene>
<accession>A0A3M7REH5</accession>
<evidence type="ECO:0000256" key="1">
    <source>
        <dbReference type="SAM" id="MobiDB-lite"/>
    </source>
</evidence>
<protein>
    <submittedName>
        <fullName evidence="2">Uncharacterized protein</fullName>
    </submittedName>
</protein>
<dbReference type="Proteomes" id="UP000276133">
    <property type="component" value="Unassembled WGS sequence"/>
</dbReference>
<dbReference type="AlphaFoldDB" id="A0A3M7REH5"/>